<evidence type="ECO:0000313" key="8">
    <source>
        <dbReference type="Proteomes" id="UP000182427"/>
    </source>
</evidence>
<accession>A0A1G7JH28</accession>
<dbReference type="PANTHER" id="PTHR33841:SF1">
    <property type="entry name" value="DNA METHYLTRANSFERASE A"/>
    <property type="match status" value="1"/>
</dbReference>
<evidence type="ECO:0000256" key="5">
    <source>
        <dbReference type="ARBA" id="ARBA00047942"/>
    </source>
</evidence>
<dbReference type="SUPFAM" id="SSF53335">
    <property type="entry name" value="S-adenosyl-L-methionine-dependent methyltransferases"/>
    <property type="match status" value="1"/>
</dbReference>
<dbReference type="GO" id="GO:0003677">
    <property type="term" value="F:DNA binding"/>
    <property type="evidence" value="ECO:0007669"/>
    <property type="project" value="InterPro"/>
</dbReference>
<dbReference type="GO" id="GO:0032259">
    <property type="term" value="P:methylation"/>
    <property type="evidence" value="ECO:0007669"/>
    <property type="project" value="UniProtKB-KW"/>
</dbReference>
<gene>
    <name evidence="7" type="ORF">SAMN05444167_1818</name>
</gene>
<dbReference type="Pfam" id="PF02384">
    <property type="entry name" value="N6_Mtase"/>
    <property type="match status" value="1"/>
</dbReference>
<evidence type="ECO:0000256" key="4">
    <source>
        <dbReference type="ARBA" id="ARBA00022679"/>
    </source>
</evidence>
<reference evidence="7 8" key="1">
    <citation type="submission" date="2016-10" db="EMBL/GenBank/DDBJ databases">
        <authorList>
            <person name="de Groot N.N."/>
        </authorList>
    </citation>
    <scope>NUCLEOTIDE SEQUENCE [LARGE SCALE GENOMIC DNA]</scope>
    <source>
        <strain evidence="7 8">GAS232</strain>
    </source>
</reference>
<feature type="domain" description="DNA methylase adenine-specific" evidence="6">
    <location>
        <begin position="11"/>
        <end position="78"/>
    </location>
</feature>
<name>A0A1G7JH28_9BACT</name>
<dbReference type="InterPro" id="IPR050953">
    <property type="entry name" value="N4_N6_ade-DNA_methylase"/>
</dbReference>
<dbReference type="InterPro" id="IPR003356">
    <property type="entry name" value="DNA_methylase_A-5"/>
</dbReference>
<evidence type="ECO:0000256" key="1">
    <source>
        <dbReference type="ARBA" id="ARBA00006594"/>
    </source>
</evidence>
<comment type="catalytic activity">
    <reaction evidence="5">
        <text>a 2'-deoxyadenosine in DNA + S-adenosyl-L-methionine = an N(6)-methyl-2'-deoxyadenosine in DNA + S-adenosyl-L-homocysteine + H(+)</text>
        <dbReference type="Rhea" id="RHEA:15197"/>
        <dbReference type="Rhea" id="RHEA-COMP:12418"/>
        <dbReference type="Rhea" id="RHEA-COMP:12419"/>
        <dbReference type="ChEBI" id="CHEBI:15378"/>
        <dbReference type="ChEBI" id="CHEBI:57856"/>
        <dbReference type="ChEBI" id="CHEBI:59789"/>
        <dbReference type="ChEBI" id="CHEBI:90615"/>
        <dbReference type="ChEBI" id="CHEBI:90616"/>
        <dbReference type="EC" id="2.1.1.72"/>
    </reaction>
</comment>
<dbReference type="Proteomes" id="UP000182427">
    <property type="component" value="Chromosome I"/>
</dbReference>
<dbReference type="REBASE" id="162741">
    <property type="entry name" value="M2.Tro232ORF1816P"/>
</dbReference>
<comment type="similarity">
    <text evidence="1">Belongs to the N(4)/N(6)-methyltransferase family.</text>
</comment>
<evidence type="ECO:0000259" key="6">
    <source>
        <dbReference type="Pfam" id="PF02384"/>
    </source>
</evidence>
<proteinExistence type="inferred from homology"/>
<evidence type="ECO:0000313" key="7">
    <source>
        <dbReference type="EMBL" id="SDF24213.1"/>
    </source>
</evidence>
<sequence>MSLIKSKKRVADHGEVFTPDWLVENMLDLVKGETERIDSRFLEPACGSGNFLVPVLKRKLAAVQQKFGGAEFERQHYAVLALMCTYGIELLTDNIAECRANMLEVFADYLDLADTDESFHAASYVLSQNLVHGDALTMLMHDGQPITFAEWGYIGKGKFQRRDFRFEVLAQMSSFSQEGTLFAHLGKHEVFTPMMSYPSMTVRELAALSSVRNGGVAL</sequence>
<dbReference type="EMBL" id="LT629690">
    <property type="protein sequence ID" value="SDF24213.1"/>
    <property type="molecule type" value="Genomic_DNA"/>
</dbReference>
<dbReference type="OrthoDB" id="9814572at2"/>
<evidence type="ECO:0000256" key="3">
    <source>
        <dbReference type="ARBA" id="ARBA00022603"/>
    </source>
</evidence>
<dbReference type="InterPro" id="IPR029063">
    <property type="entry name" value="SAM-dependent_MTases_sf"/>
</dbReference>
<keyword evidence="8" id="KW-1185">Reference proteome</keyword>
<dbReference type="GO" id="GO:0008170">
    <property type="term" value="F:N-methyltransferase activity"/>
    <property type="evidence" value="ECO:0007669"/>
    <property type="project" value="InterPro"/>
</dbReference>
<dbReference type="GO" id="GO:0009007">
    <property type="term" value="F:site-specific DNA-methyltransferase (adenine-specific) activity"/>
    <property type="evidence" value="ECO:0007669"/>
    <property type="project" value="UniProtKB-EC"/>
</dbReference>
<keyword evidence="4" id="KW-0808">Transferase</keyword>
<dbReference type="EC" id="2.1.1.72" evidence="2"/>
<dbReference type="PANTHER" id="PTHR33841">
    <property type="entry name" value="DNA METHYLTRANSFERASE YEEA-RELATED"/>
    <property type="match status" value="1"/>
</dbReference>
<evidence type="ECO:0000256" key="2">
    <source>
        <dbReference type="ARBA" id="ARBA00011900"/>
    </source>
</evidence>
<dbReference type="AlphaFoldDB" id="A0A1G7JH28"/>
<keyword evidence="3 7" id="KW-0489">Methyltransferase</keyword>
<dbReference type="RefSeq" id="WP_083344847.1">
    <property type="nucleotide sequence ID" value="NZ_LT629690.1"/>
</dbReference>
<organism evidence="7 8">
    <name type="scientific">Terriglobus roseus</name>
    <dbReference type="NCBI Taxonomy" id="392734"/>
    <lineage>
        <taxon>Bacteria</taxon>
        <taxon>Pseudomonadati</taxon>
        <taxon>Acidobacteriota</taxon>
        <taxon>Terriglobia</taxon>
        <taxon>Terriglobales</taxon>
        <taxon>Acidobacteriaceae</taxon>
        <taxon>Terriglobus</taxon>
    </lineage>
</organism>
<dbReference type="PRINTS" id="PR00507">
    <property type="entry name" value="N12N6MTFRASE"/>
</dbReference>
<dbReference type="Gene3D" id="3.40.50.150">
    <property type="entry name" value="Vaccinia Virus protein VP39"/>
    <property type="match status" value="1"/>
</dbReference>
<protein>
    <recommendedName>
        <fullName evidence="2">site-specific DNA-methyltransferase (adenine-specific)</fullName>
        <ecNumber evidence="2">2.1.1.72</ecNumber>
    </recommendedName>
</protein>